<sequence>MKLPAVDDLIGKQWTVYDSAPDKPLFVAGPPGSGKTSLAVLRAQFLSGPEFNQTVVLVTKNRMLAALAKELGSAQFDTVTMNSLVAGDYRRRFNENVPGFSSFLYEWEAILDDYASLNVEPLFDHMVIDEGQNLPIGFYSWASKYGARVLTVFADEDQATHPERSSLSDIANATGLSDPVRLTDNHRNTPEIAAVAEHFHVSQILPPAVVQRPAGGETPRLIRINSIDDLPKRVATRYANRGESIGVIVFRKQDAHQMHSRLNKLLPTERVDVYTSEANKGVESSIRLLEQGVTILTGEAVIGLEFGVVYLLDLRRSLPCRSTGDQRRLYMLCARARDALFLIDYPAYLGHEQLAALPSPPVLIR</sequence>
<dbReference type="Proteomes" id="UP000217289">
    <property type="component" value="Chromosome"/>
</dbReference>
<dbReference type="SUPFAM" id="SSF52540">
    <property type="entry name" value="P-loop containing nucleoside triphosphate hydrolases"/>
    <property type="match status" value="1"/>
</dbReference>
<dbReference type="Gene3D" id="3.40.50.300">
    <property type="entry name" value="P-loop containing nucleotide triphosphate hydrolases"/>
    <property type="match status" value="2"/>
</dbReference>
<dbReference type="GO" id="GO:0033202">
    <property type="term" value="C:DNA helicase complex"/>
    <property type="evidence" value="ECO:0007669"/>
    <property type="project" value="TreeGrafter"/>
</dbReference>
<dbReference type="PANTHER" id="PTHR11070">
    <property type="entry name" value="UVRD / RECB / PCRA DNA HELICASE FAMILY MEMBER"/>
    <property type="match status" value="1"/>
</dbReference>
<reference evidence="2 3" key="1">
    <citation type="submission" date="2017-06" db="EMBL/GenBank/DDBJ databases">
        <authorList>
            <person name="Kim H.J."/>
            <person name="Triplett B.A."/>
        </authorList>
    </citation>
    <scope>NUCLEOTIDE SEQUENCE [LARGE SCALE GENOMIC DNA]</scope>
    <source>
        <strain evidence="2 3">DSM 14713</strain>
    </source>
</reference>
<dbReference type="OrthoDB" id="5298826at2"/>
<dbReference type="PANTHER" id="PTHR11070:SF2">
    <property type="entry name" value="ATP-DEPENDENT DNA HELICASE SRS2"/>
    <property type="match status" value="1"/>
</dbReference>
<dbReference type="GO" id="GO:0003677">
    <property type="term" value="F:DNA binding"/>
    <property type="evidence" value="ECO:0007669"/>
    <property type="project" value="InterPro"/>
</dbReference>
<proteinExistence type="predicted"/>
<dbReference type="GO" id="GO:0043138">
    <property type="term" value="F:3'-5' DNA helicase activity"/>
    <property type="evidence" value="ECO:0007669"/>
    <property type="project" value="TreeGrafter"/>
</dbReference>
<dbReference type="KEGG" id="mbd:MEBOL_005769"/>
<organism evidence="2 3">
    <name type="scientific">Melittangium boletus DSM 14713</name>
    <dbReference type="NCBI Taxonomy" id="1294270"/>
    <lineage>
        <taxon>Bacteria</taxon>
        <taxon>Pseudomonadati</taxon>
        <taxon>Myxococcota</taxon>
        <taxon>Myxococcia</taxon>
        <taxon>Myxococcales</taxon>
        <taxon>Cystobacterineae</taxon>
        <taxon>Archangiaceae</taxon>
        <taxon>Melittangium</taxon>
    </lineage>
</organism>
<keyword evidence="3" id="KW-1185">Reference proteome</keyword>
<dbReference type="AlphaFoldDB" id="A0A250IM46"/>
<dbReference type="InterPro" id="IPR000212">
    <property type="entry name" value="DNA_helicase_UvrD/REP"/>
</dbReference>
<dbReference type="GO" id="GO:0005829">
    <property type="term" value="C:cytosol"/>
    <property type="evidence" value="ECO:0007669"/>
    <property type="project" value="TreeGrafter"/>
</dbReference>
<name>A0A250IM46_9BACT</name>
<dbReference type="EMBL" id="CP022163">
    <property type="protein sequence ID" value="ATB32292.1"/>
    <property type="molecule type" value="Genomic_DNA"/>
</dbReference>
<evidence type="ECO:0000313" key="3">
    <source>
        <dbReference type="Proteomes" id="UP000217289"/>
    </source>
</evidence>
<protein>
    <recommendedName>
        <fullName evidence="1">DNA 3'-5' helicase II</fullName>
    </recommendedName>
</protein>
<evidence type="ECO:0000256" key="1">
    <source>
        <dbReference type="ARBA" id="ARBA00034923"/>
    </source>
</evidence>
<dbReference type="InterPro" id="IPR027417">
    <property type="entry name" value="P-loop_NTPase"/>
</dbReference>
<accession>A0A250IM46</accession>
<dbReference type="GO" id="GO:0005524">
    <property type="term" value="F:ATP binding"/>
    <property type="evidence" value="ECO:0007669"/>
    <property type="project" value="InterPro"/>
</dbReference>
<dbReference type="RefSeq" id="WP_157775604.1">
    <property type="nucleotide sequence ID" value="NZ_CP022163.1"/>
</dbReference>
<dbReference type="GO" id="GO:0000725">
    <property type="term" value="P:recombinational repair"/>
    <property type="evidence" value="ECO:0007669"/>
    <property type="project" value="TreeGrafter"/>
</dbReference>
<gene>
    <name evidence="2" type="ORF">MEBOL_005769</name>
</gene>
<evidence type="ECO:0000313" key="2">
    <source>
        <dbReference type="EMBL" id="ATB32292.1"/>
    </source>
</evidence>